<dbReference type="Gene3D" id="3.40.50.10810">
    <property type="entry name" value="Tandem AAA-ATPase domain"/>
    <property type="match status" value="1"/>
</dbReference>
<dbReference type="SUPFAM" id="SSF52540">
    <property type="entry name" value="P-loop containing nucleoside triphosphate hydrolases"/>
    <property type="match status" value="2"/>
</dbReference>
<dbReference type="Gene3D" id="1.10.150.20">
    <property type="entry name" value="5' to 3' exonuclease, C-terminal subdomain"/>
    <property type="match status" value="1"/>
</dbReference>
<dbReference type="Gene3D" id="3.40.50.300">
    <property type="entry name" value="P-loop containing nucleotide triphosphate hydrolases"/>
    <property type="match status" value="1"/>
</dbReference>
<keyword evidence="5" id="KW-0547">Nucleotide-binding</keyword>
<feature type="domain" description="Helicase C-terminal" evidence="4">
    <location>
        <begin position="528"/>
        <end position="706"/>
    </location>
</feature>
<feature type="coiled-coil region" evidence="2">
    <location>
        <begin position="1"/>
        <end position="28"/>
    </location>
</feature>
<keyword evidence="5" id="KW-0067">ATP-binding</keyword>
<evidence type="ECO:0000313" key="6">
    <source>
        <dbReference type="Proteomes" id="UP000321558"/>
    </source>
</evidence>
<evidence type="ECO:0000256" key="2">
    <source>
        <dbReference type="SAM" id="Coils"/>
    </source>
</evidence>
<feature type="domain" description="Helicase ATP-binding" evidence="3">
    <location>
        <begin position="285"/>
        <end position="444"/>
    </location>
</feature>
<comment type="caution">
    <text evidence="5">The sequence shown here is derived from an EMBL/GenBank/DDBJ whole genome shotgun (WGS) entry which is preliminary data.</text>
</comment>
<dbReference type="STRING" id="582851.GCA_900162665_04323"/>
<dbReference type="CDD" id="cd18793">
    <property type="entry name" value="SF2_C_SNF"/>
    <property type="match status" value="1"/>
</dbReference>
<dbReference type="InterPro" id="IPR038718">
    <property type="entry name" value="SNF2-like_sf"/>
</dbReference>
<dbReference type="PROSITE" id="PS51192">
    <property type="entry name" value="HELICASE_ATP_BIND_1"/>
    <property type="match status" value="1"/>
</dbReference>
<dbReference type="SUPFAM" id="SSF47794">
    <property type="entry name" value="Rad51 N-terminal domain-like"/>
    <property type="match status" value="1"/>
</dbReference>
<evidence type="ECO:0000313" key="5">
    <source>
        <dbReference type="EMBL" id="GEN86121.1"/>
    </source>
</evidence>
<dbReference type="GO" id="GO:0016787">
    <property type="term" value="F:hydrolase activity"/>
    <property type="evidence" value="ECO:0007669"/>
    <property type="project" value="UniProtKB-KW"/>
</dbReference>
<dbReference type="GO" id="GO:0005524">
    <property type="term" value="F:ATP binding"/>
    <property type="evidence" value="ECO:0007669"/>
    <property type="project" value="InterPro"/>
</dbReference>
<dbReference type="PANTHER" id="PTHR10799">
    <property type="entry name" value="SNF2/RAD54 HELICASE FAMILY"/>
    <property type="match status" value="1"/>
</dbReference>
<dbReference type="InterPro" id="IPR014001">
    <property type="entry name" value="Helicase_ATP-bd"/>
</dbReference>
<organism evidence="5 6">
    <name type="scientific">Oceanobacillus sojae</name>
    <dbReference type="NCBI Taxonomy" id="582851"/>
    <lineage>
        <taxon>Bacteria</taxon>
        <taxon>Bacillati</taxon>
        <taxon>Bacillota</taxon>
        <taxon>Bacilli</taxon>
        <taxon>Bacillales</taxon>
        <taxon>Bacillaceae</taxon>
        <taxon>Oceanobacillus</taxon>
    </lineage>
</organism>
<accession>A0A511ZFF2</accession>
<dbReference type="Pfam" id="PF00271">
    <property type="entry name" value="Helicase_C"/>
    <property type="match status" value="1"/>
</dbReference>
<keyword evidence="1" id="KW-0378">Hydrolase</keyword>
<keyword evidence="2" id="KW-0175">Coiled coil</keyword>
<keyword evidence="6" id="KW-1185">Reference proteome</keyword>
<dbReference type="CDD" id="cd17919">
    <property type="entry name" value="DEXHc_Snf"/>
    <property type="match status" value="1"/>
</dbReference>
<protein>
    <submittedName>
        <fullName evidence="5">Helicase SNF2</fullName>
    </submittedName>
</protein>
<dbReference type="RefSeq" id="WP_186813550.1">
    <property type="nucleotide sequence ID" value="NZ_BJYM01000003.1"/>
</dbReference>
<dbReference type="PROSITE" id="PS51194">
    <property type="entry name" value="HELICASE_CTER"/>
    <property type="match status" value="1"/>
</dbReference>
<dbReference type="InterPro" id="IPR001650">
    <property type="entry name" value="Helicase_C-like"/>
</dbReference>
<dbReference type="InterPro" id="IPR049730">
    <property type="entry name" value="SNF2/RAD54-like_C"/>
</dbReference>
<dbReference type="InterPro" id="IPR000330">
    <property type="entry name" value="SNF2_N"/>
</dbReference>
<dbReference type="AlphaFoldDB" id="A0A511ZFF2"/>
<proteinExistence type="predicted"/>
<gene>
    <name evidence="5" type="ORF">OSO01_08600</name>
</gene>
<reference evidence="5 6" key="1">
    <citation type="submission" date="2019-07" db="EMBL/GenBank/DDBJ databases">
        <title>Whole genome shotgun sequence of Oceanobacillus sojae NBRC 105379.</title>
        <authorList>
            <person name="Hosoyama A."/>
            <person name="Uohara A."/>
            <person name="Ohji S."/>
            <person name="Ichikawa N."/>
        </authorList>
    </citation>
    <scope>NUCLEOTIDE SEQUENCE [LARGE SCALE GENOMIC DNA]</scope>
    <source>
        <strain evidence="5 6">NBRC 105379</strain>
    </source>
</reference>
<evidence type="ECO:0000259" key="3">
    <source>
        <dbReference type="PROSITE" id="PS51192"/>
    </source>
</evidence>
<dbReference type="SMART" id="SM00490">
    <property type="entry name" value="HELICc"/>
    <property type="match status" value="1"/>
</dbReference>
<name>A0A511ZFF2_9BACI</name>
<dbReference type="GO" id="GO:0004386">
    <property type="term" value="F:helicase activity"/>
    <property type="evidence" value="ECO:0007669"/>
    <property type="project" value="UniProtKB-KW"/>
</dbReference>
<sequence>MVRTKQDVERLEAELNRIHESIDMSSEELFNYRIKGIWQRLKTSSGKEQLKTMPMDTILTLENELPVDSLMKNGFKTMEDIADHKPEDFLQLEGMDEKTAEELYQAVSKIKASVYEQAIPRVNPDDISNDDVSLLESIYKKWHLLKILEKLQAEFQEYYEETIPDIEIAKKQKSFFGALFQPKEEKEKIRSAFANLNKSKHQKELNKIKKRLDYMLDFEVSKEELKKHFETENAFYYTEIEKATDFDSKNISESLPQEAVEAVNSYPLDTTGLNITLRNYQIFGAKYALLYKKTLLGDEMGLGKTIQALAIINHLTQNNQGHAVIICPLSVVANWKREIEQRSDLQTFVFHGSNREEQFKAWKEERGVLITTFELAGDMQLEKESHLDALIVDEAHYVKNQSAKRSQSVYHLADLAEYVLFMSGTPLENSVEEMKQLISVLQPEIAESLTKEMYLHQPKAFRKAIAPVYLRRNRKDVLNELPDLEIIPEWVRFGDEEEKFYQQAVKDEQVMAMRRAGWQGEIPDKSPKLEKLLEICENAKENGHKVLVFSYFKDVIQTISKNLEDRTHRAITGDVPNHKRQEIIDAFTGDEAGSVLVSQITAGGVGVNIQAANVVILCEPQWKPSMEEQAISRAYRMGQSRNVVVYRLLTEESIDVAMLDVLGEKADLFNLFVRESDTASRILDEQEQEEEEASIQKKVLRLEKERFMEAVR</sequence>
<evidence type="ECO:0000256" key="1">
    <source>
        <dbReference type="ARBA" id="ARBA00022801"/>
    </source>
</evidence>
<dbReference type="Proteomes" id="UP000321558">
    <property type="component" value="Unassembled WGS sequence"/>
</dbReference>
<dbReference type="InterPro" id="IPR010995">
    <property type="entry name" value="DNA_repair_Rad51/TF_NusA_a-hlx"/>
</dbReference>
<keyword evidence="5" id="KW-0347">Helicase</keyword>
<dbReference type="InterPro" id="IPR027417">
    <property type="entry name" value="P-loop_NTPase"/>
</dbReference>
<dbReference type="SMART" id="SM00487">
    <property type="entry name" value="DEXDc"/>
    <property type="match status" value="1"/>
</dbReference>
<dbReference type="EMBL" id="BJYM01000003">
    <property type="protein sequence ID" value="GEN86121.1"/>
    <property type="molecule type" value="Genomic_DNA"/>
</dbReference>
<dbReference type="Pfam" id="PF00176">
    <property type="entry name" value="SNF2-rel_dom"/>
    <property type="match status" value="1"/>
</dbReference>
<evidence type="ECO:0000259" key="4">
    <source>
        <dbReference type="PROSITE" id="PS51194"/>
    </source>
</evidence>